<gene>
    <name evidence="2" type="ORF">AMON00008_LOCUS64111</name>
</gene>
<evidence type="ECO:0008006" key="3">
    <source>
        <dbReference type="Google" id="ProtNLM"/>
    </source>
</evidence>
<organism evidence="2">
    <name type="scientific">Alexandrium monilatum</name>
    <dbReference type="NCBI Taxonomy" id="311494"/>
    <lineage>
        <taxon>Eukaryota</taxon>
        <taxon>Sar</taxon>
        <taxon>Alveolata</taxon>
        <taxon>Dinophyceae</taxon>
        <taxon>Gonyaulacales</taxon>
        <taxon>Pyrocystaceae</taxon>
        <taxon>Alexandrium</taxon>
    </lineage>
</organism>
<protein>
    <recommendedName>
        <fullName evidence="3">ADAMTS cysteine-rich domain-containing protein</fullName>
    </recommendedName>
</protein>
<sequence length="466" mass="49527">MAMSRLLLLALPCLALAGECGHSEAPAGGEQCGQADGVAEEAQVTMLQRSFELQDGKLVASAAPEPAPAVAAAPANSSEGRLVEVPAQRLVSLASVNGPLDPMPASGDPDCPCIGITSRDGEVIFNTSGLNVTYPIDAGSSCQRWDMDRHMDCRNANYPMVDPAWCVAKWCFVDPCNCKPRDPSVLPHPSAYIPNALYQQKRVYYSYEACGEQDTWTTKNNNAACQTKQTSFDCVSTSGCAWTLDQGCVGEELAGSTCSQNFVRDSLTWGRTECQCVGFTELSGFAVAHAPQSGNGTDEAASTLDFNLSASVGSTCKAWDDGAHPACQGSGSKPDWCTKRWCLVDPCKCGLDTPPKISTYFTGAKWLTHQVYYSYAACGETDTYTEAENPTACVNQQDEAACGRQGDKCRWTTMNDRLTCLGKDLATLCNDGVPPPLARSGAPREASTLPGASALLAALLLGRAWA</sequence>
<accession>A0A7S4T8E9</accession>
<dbReference type="EMBL" id="HBNR01089364">
    <property type="protein sequence ID" value="CAE4667961.1"/>
    <property type="molecule type" value="Transcribed_RNA"/>
</dbReference>
<evidence type="ECO:0000313" key="2">
    <source>
        <dbReference type="EMBL" id="CAE4667961.1"/>
    </source>
</evidence>
<feature type="chain" id="PRO_5030884159" description="ADAMTS cysteine-rich domain-containing protein" evidence="1">
    <location>
        <begin position="18"/>
        <end position="466"/>
    </location>
</feature>
<name>A0A7S4T8E9_9DINO</name>
<feature type="signal peptide" evidence="1">
    <location>
        <begin position="1"/>
        <end position="17"/>
    </location>
</feature>
<proteinExistence type="predicted"/>
<dbReference type="AlphaFoldDB" id="A0A7S4T8E9"/>
<keyword evidence="1" id="KW-0732">Signal</keyword>
<evidence type="ECO:0000256" key="1">
    <source>
        <dbReference type="SAM" id="SignalP"/>
    </source>
</evidence>
<reference evidence="2" key="1">
    <citation type="submission" date="2021-01" db="EMBL/GenBank/DDBJ databases">
        <authorList>
            <person name="Corre E."/>
            <person name="Pelletier E."/>
            <person name="Niang G."/>
            <person name="Scheremetjew M."/>
            <person name="Finn R."/>
            <person name="Kale V."/>
            <person name="Holt S."/>
            <person name="Cochrane G."/>
            <person name="Meng A."/>
            <person name="Brown T."/>
            <person name="Cohen L."/>
        </authorList>
    </citation>
    <scope>NUCLEOTIDE SEQUENCE</scope>
    <source>
        <strain evidence="2">CCMP3105</strain>
    </source>
</reference>